<sequence length="306" mass="35139">MQVERLSTNPIITPSLDETIGANINGPSLLRLPDWLPNPLGRYYLYFAHHQGEFIRLAYADDLTGPWTVYTRGTLRLEQTPCYNHIASPDLHIDEENRRILMYYHGPSVRREELDKDPLKQKYPFLEGQRSLLAMSEDGLNFTSDSEILGPSYFRVFRYPDTVDGWVYALAMPGILFRSRDGHTNFEPGPVLFERNQRHAALLLRDDILYVFYSRAGDCPEHILCATVDLRRDWRDWKASAPFSILQPETDYEGVNLPMEPSQRGAIHEPARQLRDPGIYQEGDQAYLLYSVAGESGIALAELQFN</sequence>
<evidence type="ECO:0000313" key="1">
    <source>
        <dbReference type="EMBL" id="MXY91995.1"/>
    </source>
</evidence>
<organism evidence="1">
    <name type="scientific">Caldilineaceae bacterium SB0664_bin_27</name>
    <dbReference type="NCBI Taxonomy" id="2605260"/>
    <lineage>
        <taxon>Bacteria</taxon>
        <taxon>Bacillati</taxon>
        <taxon>Chloroflexota</taxon>
        <taxon>Caldilineae</taxon>
        <taxon>Caldilineales</taxon>
        <taxon>Caldilineaceae</taxon>
    </lineage>
</organism>
<comment type="caution">
    <text evidence="1">The sequence shown here is derived from an EMBL/GenBank/DDBJ whole genome shotgun (WGS) entry which is preliminary data.</text>
</comment>
<accession>A0A6B0YP77</accession>
<dbReference type="AlphaFoldDB" id="A0A6B0YP77"/>
<dbReference type="SUPFAM" id="SSF75005">
    <property type="entry name" value="Arabinanase/levansucrase/invertase"/>
    <property type="match status" value="1"/>
</dbReference>
<gene>
    <name evidence="1" type="ORF">F4Y42_00950</name>
</gene>
<name>A0A6B0YP77_9CHLR</name>
<dbReference type="Gene3D" id="2.115.10.20">
    <property type="entry name" value="Glycosyl hydrolase domain, family 43"/>
    <property type="match status" value="1"/>
</dbReference>
<reference evidence="1" key="1">
    <citation type="submission" date="2019-09" db="EMBL/GenBank/DDBJ databases">
        <title>Characterisation of the sponge microbiome using genome-centric metagenomics.</title>
        <authorList>
            <person name="Engelberts J.P."/>
            <person name="Robbins S.J."/>
            <person name="De Goeij J.M."/>
            <person name="Aranda M."/>
            <person name="Bell S.C."/>
            <person name="Webster N.S."/>
        </authorList>
    </citation>
    <scope>NUCLEOTIDE SEQUENCE</scope>
    <source>
        <strain evidence="1">SB0664_bin_27</strain>
    </source>
</reference>
<proteinExistence type="predicted"/>
<dbReference type="InterPro" id="IPR023296">
    <property type="entry name" value="Glyco_hydro_beta-prop_sf"/>
</dbReference>
<protein>
    <submittedName>
        <fullName evidence="1">Uncharacterized protein</fullName>
    </submittedName>
</protein>
<dbReference type="EMBL" id="VXRG01000008">
    <property type="protein sequence ID" value="MXY91995.1"/>
    <property type="molecule type" value="Genomic_DNA"/>
</dbReference>